<protein>
    <submittedName>
        <fullName evidence="1">DUF1127 domain-containing protein</fullName>
    </submittedName>
</protein>
<evidence type="ECO:0000313" key="2">
    <source>
        <dbReference type="Proteomes" id="UP001315686"/>
    </source>
</evidence>
<name>A0AAP2CQ10_9RHOB</name>
<accession>A0AAP2CQ10</accession>
<keyword evidence="2" id="KW-1185">Reference proteome</keyword>
<dbReference type="AlphaFoldDB" id="A0AAP2CQ10"/>
<dbReference type="Proteomes" id="UP001315686">
    <property type="component" value="Unassembled WGS sequence"/>
</dbReference>
<proteinExistence type="predicted"/>
<dbReference type="RefSeq" id="WP_327792625.1">
    <property type="nucleotide sequence ID" value="NZ_JADQAZ010000001.1"/>
</dbReference>
<evidence type="ECO:0000313" key="1">
    <source>
        <dbReference type="EMBL" id="MBT0956421.1"/>
    </source>
</evidence>
<sequence length="70" mass="7591">MVATTSHAPTPLLSVLAVPFRAVGNFFMAVAEASSLHHRVEKLSALSDEELAAKGLAREDIVSHVFRNYI</sequence>
<reference evidence="1 2" key="1">
    <citation type="journal article" date="2021" name="Arch. Microbiol.">
        <title>Harenicola maris gen. nov., sp. nov. isolated from the Sea of Japan shallow sediments.</title>
        <authorList>
            <person name="Romanenko L.A."/>
            <person name="Kurilenko V.V."/>
            <person name="Chernysheva N.Y."/>
            <person name="Tekutyeva L.A."/>
            <person name="Velansky P.V."/>
            <person name="Svetashev V.I."/>
            <person name="Isaeva M.P."/>
        </authorList>
    </citation>
    <scope>NUCLEOTIDE SEQUENCE [LARGE SCALE GENOMIC DNA]</scope>
    <source>
        <strain evidence="1 2">KMM 3653</strain>
    </source>
</reference>
<gene>
    <name evidence="1" type="ORF">IV417_03410</name>
</gene>
<dbReference type="EMBL" id="JADQAZ010000001">
    <property type="protein sequence ID" value="MBT0956421.1"/>
    <property type="molecule type" value="Genomic_DNA"/>
</dbReference>
<comment type="caution">
    <text evidence="1">The sequence shown here is derived from an EMBL/GenBank/DDBJ whole genome shotgun (WGS) entry which is preliminary data.</text>
</comment>
<organism evidence="1 2">
    <name type="scientific">Harenicola maris</name>
    <dbReference type="NCBI Taxonomy" id="2841044"/>
    <lineage>
        <taxon>Bacteria</taxon>
        <taxon>Pseudomonadati</taxon>
        <taxon>Pseudomonadota</taxon>
        <taxon>Alphaproteobacteria</taxon>
        <taxon>Rhodobacterales</taxon>
        <taxon>Paracoccaceae</taxon>
        <taxon>Harenicola</taxon>
    </lineage>
</organism>